<evidence type="ECO:0000313" key="2">
    <source>
        <dbReference type="EMBL" id="KAJ3448154.1"/>
    </source>
</evidence>
<feature type="compositionally biased region" description="Basic residues" evidence="1">
    <location>
        <begin position="65"/>
        <end position="74"/>
    </location>
</feature>
<feature type="compositionally biased region" description="Basic and acidic residues" evidence="1">
    <location>
        <begin position="158"/>
        <end position="169"/>
    </location>
</feature>
<feature type="compositionally biased region" description="Basic and acidic residues" evidence="1">
    <location>
        <begin position="96"/>
        <end position="107"/>
    </location>
</feature>
<name>A0AAV8A1Q6_9EUKA</name>
<protein>
    <submittedName>
        <fullName evidence="2">Chascon isoform d-related</fullName>
    </submittedName>
</protein>
<feature type="region of interest" description="Disordered" evidence="1">
    <location>
        <begin position="1"/>
        <end position="171"/>
    </location>
</feature>
<feature type="compositionally biased region" description="Basic residues" evidence="1">
    <location>
        <begin position="199"/>
        <end position="210"/>
    </location>
</feature>
<dbReference type="AlphaFoldDB" id="A0AAV8A1Q6"/>
<feature type="region of interest" description="Disordered" evidence="1">
    <location>
        <begin position="184"/>
        <end position="253"/>
    </location>
</feature>
<feature type="compositionally biased region" description="Basic and acidic residues" evidence="1">
    <location>
        <begin position="22"/>
        <end position="58"/>
    </location>
</feature>
<comment type="caution">
    <text evidence="2">The sequence shown here is derived from an EMBL/GenBank/DDBJ whole genome shotgun (WGS) entry which is preliminary data.</text>
</comment>
<feature type="compositionally biased region" description="Low complexity" evidence="1">
    <location>
        <begin position="185"/>
        <end position="198"/>
    </location>
</feature>
<evidence type="ECO:0000313" key="3">
    <source>
        <dbReference type="Proteomes" id="UP001146793"/>
    </source>
</evidence>
<dbReference type="Proteomes" id="UP001146793">
    <property type="component" value="Unassembled WGS sequence"/>
</dbReference>
<feature type="compositionally biased region" description="Basic residues" evidence="1">
    <location>
        <begin position="308"/>
        <end position="318"/>
    </location>
</feature>
<proteinExistence type="predicted"/>
<feature type="compositionally biased region" description="Basic residues" evidence="1">
    <location>
        <begin position="1"/>
        <end position="11"/>
    </location>
</feature>
<sequence>MKNNSKNRKEKIQRPRSPLFWRTDKKKNDLIIKEEEKEIEMEKEKEKDKVINQTREKSNFPTSDHHRKLRKRKKEKVDEKRLKTPLKAKKAKTTKFQKDNFLNEKENVNVTPESKIPEFKTFSNGSRTEPGKRKHRVRSTSIRKRKVKTGPSKRKKHFSDSKDASESFDSKFFINPNLPINLLDKFNQIQKKQNNQNNKKSKHNRRRKKENRREEKEKEKEKERERKNTNKNKKISKKSYPISNEILKTPKQSITKRSAQQFFLIEEKKDNPQNEYNNSIDQDLIIDSILINKFGKERFTNAQNSGWKRSRKRKKHTKSYSEKKSNNTRIKKNSRFLHSSKYPRTIQHDRNRRRKNYQLPKQKKISNVINWQEQNSNKYNNTKEIKRKNEKKRQQEIYNKRDDQEKKKQAFKSKDKKQNSIFRKIGKFTTNLFSKTKN</sequence>
<feature type="region of interest" description="Disordered" evidence="1">
    <location>
        <begin position="302"/>
        <end position="422"/>
    </location>
</feature>
<feature type="compositionally biased region" description="Basic residues" evidence="1">
    <location>
        <begin position="83"/>
        <end position="95"/>
    </location>
</feature>
<feature type="compositionally biased region" description="Polar residues" evidence="1">
    <location>
        <begin position="365"/>
        <end position="382"/>
    </location>
</feature>
<evidence type="ECO:0000256" key="1">
    <source>
        <dbReference type="SAM" id="MobiDB-lite"/>
    </source>
</evidence>
<feature type="compositionally biased region" description="Basic and acidic residues" evidence="1">
    <location>
        <begin position="392"/>
        <end position="418"/>
    </location>
</feature>
<feature type="compositionally biased region" description="Basic residues" evidence="1">
    <location>
        <begin position="132"/>
        <end position="157"/>
    </location>
</feature>
<accession>A0AAV8A1Q6</accession>
<feature type="compositionally biased region" description="Basic residues" evidence="1">
    <location>
        <begin position="350"/>
        <end position="364"/>
    </location>
</feature>
<gene>
    <name evidence="2" type="ORF">M0812_00630</name>
</gene>
<feature type="compositionally biased region" description="Basic and acidic residues" evidence="1">
    <location>
        <begin position="211"/>
        <end position="228"/>
    </location>
</feature>
<reference evidence="2" key="1">
    <citation type="submission" date="2022-08" db="EMBL/GenBank/DDBJ databases">
        <title>Novel sulphate-reducing endosymbionts in the free-living metamonad Anaeramoeba.</title>
        <authorList>
            <person name="Jerlstrom-Hultqvist J."/>
            <person name="Cepicka I."/>
            <person name="Gallot-Lavallee L."/>
            <person name="Salas-Leiva D."/>
            <person name="Curtis B.A."/>
            <person name="Zahonova K."/>
            <person name="Pipaliya S."/>
            <person name="Dacks J."/>
            <person name="Roger A.J."/>
        </authorList>
    </citation>
    <scope>NUCLEOTIDE SEQUENCE</scope>
    <source>
        <strain evidence="2">Busselton2</strain>
    </source>
</reference>
<organism evidence="2 3">
    <name type="scientific">Anaeramoeba flamelloides</name>
    <dbReference type="NCBI Taxonomy" id="1746091"/>
    <lineage>
        <taxon>Eukaryota</taxon>
        <taxon>Metamonada</taxon>
        <taxon>Anaeramoebidae</taxon>
        <taxon>Anaeramoeba</taxon>
    </lineage>
</organism>
<dbReference type="EMBL" id="JANTQA010000015">
    <property type="protein sequence ID" value="KAJ3448154.1"/>
    <property type="molecule type" value="Genomic_DNA"/>
</dbReference>